<organism evidence="2 3">
    <name type="scientific">Caldithrix abyssi DSM 13497</name>
    <dbReference type="NCBI Taxonomy" id="880073"/>
    <lineage>
        <taxon>Bacteria</taxon>
        <taxon>Pseudomonadati</taxon>
        <taxon>Calditrichota</taxon>
        <taxon>Calditrichia</taxon>
        <taxon>Calditrichales</taxon>
        <taxon>Calditrichaceae</taxon>
        <taxon>Caldithrix</taxon>
    </lineage>
</organism>
<dbReference type="InterPro" id="IPR012347">
    <property type="entry name" value="Ferritin-like"/>
</dbReference>
<dbReference type="SUPFAM" id="SSF47240">
    <property type="entry name" value="Ferritin-like"/>
    <property type="match status" value="1"/>
</dbReference>
<dbReference type="OrthoDB" id="1118885at2"/>
<feature type="domain" description="Rubrerythrin diiron-binding" evidence="1">
    <location>
        <begin position="17"/>
        <end position="77"/>
    </location>
</feature>
<dbReference type="Gene3D" id="1.20.1260.10">
    <property type="match status" value="1"/>
</dbReference>
<dbReference type="GO" id="GO:0046872">
    <property type="term" value="F:metal ion binding"/>
    <property type="evidence" value="ECO:0007669"/>
    <property type="project" value="InterPro"/>
</dbReference>
<evidence type="ECO:0000259" key="1">
    <source>
        <dbReference type="Pfam" id="PF02915"/>
    </source>
</evidence>
<dbReference type="AlphaFoldDB" id="A0A1J1C548"/>
<name>A0A1J1C548_CALAY</name>
<dbReference type="PANTHER" id="PTHR33531">
    <property type="entry name" value="RUBRERYTHRIN SUBFAMILY"/>
    <property type="match status" value="1"/>
</dbReference>
<dbReference type="Pfam" id="PF02915">
    <property type="entry name" value="Rubrerythrin"/>
    <property type="match status" value="2"/>
</dbReference>
<feature type="domain" description="Rubrerythrin diiron-binding" evidence="1">
    <location>
        <begin position="103"/>
        <end position="159"/>
    </location>
</feature>
<dbReference type="CDD" id="cd01045">
    <property type="entry name" value="Ferritin_like_AB"/>
    <property type="match status" value="1"/>
</dbReference>
<reference evidence="2 3" key="1">
    <citation type="submission" date="2016-11" db="EMBL/GenBank/DDBJ databases">
        <title>Genomic analysis of Caldithrix abyssi and proposal of a novel bacterial phylum Caldithrichaeota.</title>
        <authorList>
            <person name="Kublanov I."/>
            <person name="Sigalova O."/>
            <person name="Gavrilov S."/>
            <person name="Lebedinsky A."/>
            <person name="Ivanova N."/>
            <person name="Daum C."/>
            <person name="Reddy T."/>
            <person name="Klenk H.P."/>
            <person name="Goker M."/>
            <person name="Reva O."/>
            <person name="Miroshnichenko M."/>
            <person name="Kyprides N."/>
            <person name="Woyke T."/>
            <person name="Gelfand M."/>
        </authorList>
    </citation>
    <scope>NUCLEOTIDE SEQUENCE [LARGE SCALE GENOMIC DNA]</scope>
    <source>
        <strain evidence="2 3">LF13</strain>
    </source>
</reference>
<dbReference type="Proteomes" id="UP000183868">
    <property type="component" value="Chromosome"/>
</dbReference>
<gene>
    <name evidence="2" type="ORF">Cabys_789</name>
</gene>
<evidence type="ECO:0000313" key="2">
    <source>
        <dbReference type="EMBL" id="APF17540.1"/>
    </source>
</evidence>
<evidence type="ECO:0000313" key="3">
    <source>
        <dbReference type="Proteomes" id="UP000183868"/>
    </source>
</evidence>
<dbReference type="KEGG" id="caby:Cabys_789"/>
<dbReference type="EMBL" id="CP018099">
    <property type="protein sequence ID" value="APF17540.1"/>
    <property type="molecule type" value="Genomic_DNA"/>
</dbReference>
<dbReference type="PANTHER" id="PTHR33531:SF10">
    <property type="entry name" value="BLR7895 PROTEIN"/>
    <property type="match status" value="1"/>
</dbReference>
<dbReference type="GO" id="GO:0016491">
    <property type="term" value="F:oxidoreductase activity"/>
    <property type="evidence" value="ECO:0007669"/>
    <property type="project" value="InterPro"/>
</dbReference>
<sequence>MQMSVQEKNLSFNNIDEILQFAIEKEEEARTFYELWSQKVKKQSIKEVLLEFAVEEQKHKELLLNVKAGRDFNQPKNQIIDLKLGDYFTEVKAHENMTYEAALRIAIQREIGAHQLYQYLASIAENQQIKELFDRLALEELKHKMRLENMYDENFLSEN</sequence>
<dbReference type="InterPro" id="IPR003251">
    <property type="entry name" value="Rr_diiron-bd_dom"/>
</dbReference>
<proteinExistence type="predicted"/>
<protein>
    <submittedName>
        <fullName evidence="2">Rubrerythrin</fullName>
    </submittedName>
</protein>
<dbReference type="InterPro" id="IPR009078">
    <property type="entry name" value="Ferritin-like_SF"/>
</dbReference>
<accession>A0A1J1C548</accession>